<evidence type="ECO:0000313" key="3">
    <source>
        <dbReference type="Proteomes" id="UP000823201"/>
    </source>
</evidence>
<dbReference type="CDD" id="cd02440">
    <property type="entry name" value="AdoMet_MTases"/>
    <property type="match status" value="1"/>
</dbReference>
<dbReference type="RefSeq" id="WP_205007361.1">
    <property type="nucleotide sequence ID" value="NZ_CBCRXA010000019.1"/>
</dbReference>
<organism evidence="2 3">
    <name type="scientific">Sporolactobacillus spathodeae</name>
    <dbReference type="NCBI Taxonomy" id="1465502"/>
    <lineage>
        <taxon>Bacteria</taxon>
        <taxon>Bacillati</taxon>
        <taxon>Bacillota</taxon>
        <taxon>Bacilli</taxon>
        <taxon>Bacillales</taxon>
        <taxon>Sporolactobacillaceae</taxon>
        <taxon>Sporolactobacillus</taxon>
    </lineage>
</organism>
<reference evidence="2 3" key="1">
    <citation type="submission" date="2021-01" db="EMBL/GenBank/DDBJ databases">
        <title>Genomic Encyclopedia of Type Strains, Phase IV (KMG-IV): sequencing the most valuable type-strain genomes for metagenomic binning, comparative biology and taxonomic classification.</title>
        <authorList>
            <person name="Goeker M."/>
        </authorList>
    </citation>
    <scope>NUCLEOTIDE SEQUENCE [LARGE SCALE GENOMIC DNA]</scope>
    <source>
        <strain evidence="2 3">DSM 100968</strain>
    </source>
</reference>
<dbReference type="Proteomes" id="UP000823201">
    <property type="component" value="Unassembled WGS sequence"/>
</dbReference>
<dbReference type="InterPro" id="IPR050210">
    <property type="entry name" value="tRNA_Adenine-N(6)_MTase"/>
</dbReference>
<accession>A0ABS2QAJ0</accession>
<keyword evidence="3" id="KW-1185">Reference proteome</keyword>
<gene>
    <name evidence="2" type="ORF">JOC27_002271</name>
</gene>
<dbReference type="PANTHER" id="PTHR47739:SF1">
    <property type="entry name" value="TRNA1(VAL) (ADENINE(37)-N6)-METHYLTRANSFERASE"/>
    <property type="match status" value="1"/>
</dbReference>
<dbReference type="Pfam" id="PF05175">
    <property type="entry name" value="MTS"/>
    <property type="match status" value="1"/>
</dbReference>
<name>A0ABS2QAJ0_9BACL</name>
<protein>
    <submittedName>
        <fullName evidence="2">tRNA1(Val) A37 N6-methylase TrmN6</fullName>
    </submittedName>
</protein>
<dbReference type="InterPro" id="IPR007848">
    <property type="entry name" value="Small_mtfrase_dom"/>
</dbReference>
<dbReference type="InterPro" id="IPR029063">
    <property type="entry name" value="SAM-dependent_MTases_sf"/>
</dbReference>
<dbReference type="SUPFAM" id="SSF53335">
    <property type="entry name" value="S-adenosyl-L-methionine-dependent methyltransferases"/>
    <property type="match status" value="1"/>
</dbReference>
<dbReference type="Gene3D" id="3.40.50.150">
    <property type="entry name" value="Vaccinia Virus protein VP39"/>
    <property type="match status" value="1"/>
</dbReference>
<evidence type="ECO:0000259" key="1">
    <source>
        <dbReference type="Pfam" id="PF05175"/>
    </source>
</evidence>
<comment type="caution">
    <text evidence="2">The sequence shown here is derived from an EMBL/GenBank/DDBJ whole genome shotgun (WGS) entry which is preliminary data.</text>
</comment>
<dbReference type="EMBL" id="JAFBEV010000024">
    <property type="protein sequence ID" value="MBM7658808.1"/>
    <property type="molecule type" value="Genomic_DNA"/>
</dbReference>
<sequence length="244" mass="27194">MSLQSNAHERIDFIPRTDLKIVQSDLLFPFSIDSVLLAHFAYVPIQRGLLADLCTGNGIIPLLLSQRSKAAIVGVELQQEVARLAERGIQINRLEERIDIYCGDAKTLPEHIGRHQCDVVTCNPPYFSREAARDVKMNPHLAIARHELMINLEDVVQTAALLLRQNGKLALVHRPQRLAEILAVMSRERIEPKRLQFVHPRPGKAANMVLVEGAKDGKPGLNVLPPIFVHEADGSYADEVWSGS</sequence>
<dbReference type="PANTHER" id="PTHR47739">
    <property type="entry name" value="TRNA1(VAL) (ADENINE(37)-N6)-METHYLTRANSFERASE"/>
    <property type="match status" value="1"/>
</dbReference>
<feature type="domain" description="Methyltransferase small" evidence="1">
    <location>
        <begin position="35"/>
        <end position="174"/>
    </location>
</feature>
<proteinExistence type="predicted"/>
<evidence type="ECO:0000313" key="2">
    <source>
        <dbReference type="EMBL" id="MBM7658808.1"/>
    </source>
</evidence>